<protein>
    <recommendedName>
        <fullName evidence="10">UDP-N-acetylglucosamine--N-acetylmuramyl-(pentapeptide) pyrophosphoryl-undecaprenol N-acetylglucosamine transferase</fullName>
        <ecNumber evidence="10">2.4.1.227</ecNumber>
    </recommendedName>
    <alternativeName>
        <fullName evidence="10">Undecaprenyl-PP-MurNAc-pentapeptide-UDPGlcNAc GlcNAc transferase</fullName>
    </alternativeName>
</protein>
<dbReference type="HAMAP" id="MF_00033">
    <property type="entry name" value="MurG"/>
    <property type="match status" value="1"/>
</dbReference>
<proteinExistence type="inferred from homology"/>
<evidence type="ECO:0000256" key="7">
    <source>
        <dbReference type="ARBA" id="ARBA00023136"/>
    </source>
</evidence>
<dbReference type="InterPro" id="IPR006009">
    <property type="entry name" value="GlcNAc_MurG"/>
</dbReference>
<dbReference type="GO" id="GO:0071555">
    <property type="term" value="P:cell wall organization"/>
    <property type="evidence" value="ECO:0007669"/>
    <property type="project" value="UniProtKB-KW"/>
</dbReference>
<gene>
    <name evidence="10" type="primary">murG</name>
    <name evidence="13" type="ORF">A6A05_04660</name>
</gene>
<dbReference type="CDD" id="cd03785">
    <property type="entry name" value="GT28_MurG"/>
    <property type="match status" value="1"/>
</dbReference>
<dbReference type="GO" id="GO:0050511">
    <property type="term" value="F:undecaprenyldiphospho-muramoylpentapeptide beta-N-acetylglucosaminyltransferase activity"/>
    <property type="evidence" value="ECO:0007669"/>
    <property type="project" value="UniProtKB-UniRule"/>
</dbReference>
<dbReference type="GO" id="GO:0051991">
    <property type="term" value="F:UDP-N-acetyl-D-glucosamine:N-acetylmuramoyl-L-alanyl-D-glutamyl-meso-2,6-diaminopimelyl-D-alanyl-D-alanine-diphosphoundecaprenol 4-beta-N-acetylglucosaminlytransferase activity"/>
    <property type="evidence" value="ECO:0007669"/>
    <property type="project" value="RHEA"/>
</dbReference>
<feature type="domain" description="Glycosyltransferase family 28 N-terminal" evidence="11">
    <location>
        <begin position="7"/>
        <end position="142"/>
    </location>
</feature>
<feature type="binding site" evidence="10">
    <location>
        <position position="296"/>
    </location>
    <ligand>
        <name>UDP-N-acetyl-alpha-D-glucosamine</name>
        <dbReference type="ChEBI" id="CHEBI:57705"/>
    </ligand>
</feature>
<dbReference type="EMBL" id="LWQU01000196">
    <property type="protein sequence ID" value="OAN44463.1"/>
    <property type="molecule type" value="Genomic_DNA"/>
</dbReference>
<dbReference type="NCBIfam" id="TIGR01133">
    <property type="entry name" value="murG"/>
    <property type="match status" value="1"/>
</dbReference>
<evidence type="ECO:0000256" key="8">
    <source>
        <dbReference type="ARBA" id="ARBA00023306"/>
    </source>
</evidence>
<comment type="catalytic activity">
    <reaction evidence="10">
        <text>di-trans,octa-cis-undecaprenyl diphospho-N-acetyl-alpha-D-muramoyl-L-alanyl-D-glutamyl-meso-2,6-diaminopimeloyl-D-alanyl-D-alanine + UDP-N-acetyl-alpha-D-glucosamine = di-trans,octa-cis-undecaprenyl diphospho-[N-acetyl-alpha-D-glucosaminyl-(1-&gt;4)]-N-acetyl-alpha-D-muramoyl-L-alanyl-D-glutamyl-meso-2,6-diaminopimeloyl-D-alanyl-D-alanine + UDP + H(+)</text>
        <dbReference type="Rhea" id="RHEA:31227"/>
        <dbReference type="ChEBI" id="CHEBI:15378"/>
        <dbReference type="ChEBI" id="CHEBI:57705"/>
        <dbReference type="ChEBI" id="CHEBI:58223"/>
        <dbReference type="ChEBI" id="CHEBI:61387"/>
        <dbReference type="ChEBI" id="CHEBI:61388"/>
        <dbReference type="EC" id="2.4.1.227"/>
    </reaction>
</comment>
<dbReference type="UniPathway" id="UPA00219"/>
<comment type="caution">
    <text evidence="10">Lacks conserved residue(s) required for the propagation of feature annotation.</text>
</comment>
<keyword evidence="2 10" id="KW-0132">Cell division</keyword>
<evidence type="ECO:0000259" key="11">
    <source>
        <dbReference type="Pfam" id="PF03033"/>
    </source>
</evidence>
<keyword evidence="4 10" id="KW-0808">Transferase</keyword>
<dbReference type="EC" id="2.4.1.227" evidence="10"/>
<evidence type="ECO:0000256" key="4">
    <source>
        <dbReference type="ARBA" id="ARBA00022679"/>
    </source>
</evidence>
<evidence type="ECO:0000313" key="14">
    <source>
        <dbReference type="Proteomes" id="UP000078543"/>
    </source>
</evidence>
<feature type="binding site" evidence="10">
    <location>
        <position position="124"/>
    </location>
    <ligand>
        <name>UDP-N-acetyl-alpha-D-glucosamine</name>
        <dbReference type="ChEBI" id="CHEBI:57705"/>
    </ligand>
</feature>
<keyword evidence="1 10" id="KW-1003">Cell membrane</keyword>
<keyword evidence="9 10" id="KW-0961">Cell wall biogenesis/degradation</keyword>
<name>A0A178M7G1_9PROT</name>
<dbReference type="PANTHER" id="PTHR21015:SF22">
    <property type="entry name" value="GLYCOSYLTRANSFERASE"/>
    <property type="match status" value="1"/>
</dbReference>
<feature type="domain" description="Glycosyl transferase family 28 C-terminal" evidence="12">
    <location>
        <begin position="189"/>
        <end position="352"/>
    </location>
</feature>
<comment type="pathway">
    <text evidence="10">Cell wall biogenesis; peptidoglycan biosynthesis.</text>
</comment>
<evidence type="ECO:0000256" key="10">
    <source>
        <dbReference type="HAMAP-Rule" id="MF_00033"/>
    </source>
</evidence>
<keyword evidence="14" id="KW-1185">Reference proteome</keyword>
<comment type="function">
    <text evidence="10">Cell wall formation. Catalyzes the transfer of a GlcNAc subunit on undecaprenyl-pyrophosphoryl-MurNAc-pentapeptide (lipid intermediate I) to form undecaprenyl-pyrophosphoryl-MurNAc-(pentapeptide)GlcNAc (lipid intermediate II).</text>
</comment>
<keyword evidence="7 10" id="KW-0472">Membrane</keyword>
<feature type="binding site" evidence="10">
    <location>
        <begin position="13"/>
        <end position="15"/>
    </location>
    <ligand>
        <name>UDP-N-acetyl-alpha-D-glucosamine</name>
        <dbReference type="ChEBI" id="CHEBI:57705"/>
    </ligand>
</feature>
<dbReference type="OrthoDB" id="9808936at2"/>
<evidence type="ECO:0000256" key="2">
    <source>
        <dbReference type="ARBA" id="ARBA00022618"/>
    </source>
</evidence>
<evidence type="ECO:0000256" key="3">
    <source>
        <dbReference type="ARBA" id="ARBA00022676"/>
    </source>
</evidence>
<dbReference type="RefSeq" id="WP_068504469.1">
    <property type="nucleotide sequence ID" value="NZ_LWQU01000196.1"/>
</dbReference>
<feature type="binding site" evidence="10">
    <location>
        <position position="167"/>
    </location>
    <ligand>
        <name>UDP-N-acetyl-alpha-D-glucosamine</name>
        <dbReference type="ChEBI" id="CHEBI:57705"/>
    </ligand>
</feature>
<dbReference type="GO" id="GO:0005975">
    <property type="term" value="P:carbohydrate metabolic process"/>
    <property type="evidence" value="ECO:0007669"/>
    <property type="project" value="InterPro"/>
</dbReference>
<dbReference type="GO" id="GO:0009252">
    <property type="term" value="P:peptidoglycan biosynthetic process"/>
    <property type="evidence" value="ECO:0007669"/>
    <property type="project" value="UniProtKB-UniRule"/>
</dbReference>
<reference evidence="13 14" key="1">
    <citation type="submission" date="2016-04" db="EMBL/GenBank/DDBJ databases">
        <title>Draft genome sequence of freshwater magnetotactic bacteria Magnetospirillum marisnigri SP-1 and Magnetospirillum moscoviense BB-1.</title>
        <authorList>
            <person name="Koziaeva V."/>
            <person name="Dziuba M.V."/>
            <person name="Ivanov T.M."/>
            <person name="Kuznetsov B."/>
            <person name="Grouzdev D.S."/>
        </authorList>
    </citation>
    <scope>NUCLEOTIDE SEQUENCE [LARGE SCALE GENOMIC DNA]</scope>
    <source>
        <strain evidence="13 14">BB-1</strain>
    </source>
</reference>
<evidence type="ECO:0000259" key="12">
    <source>
        <dbReference type="Pfam" id="PF04101"/>
    </source>
</evidence>
<feature type="binding site" evidence="10">
    <location>
        <position position="195"/>
    </location>
    <ligand>
        <name>UDP-N-acetyl-alpha-D-glucosamine</name>
        <dbReference type="ChEBI" id="CHEBI:57705"/>
    </ligand>
</feature>
<dbReference type="GO" id="GO:0005886">
    <property type="term" value="C:plasma membrane"/>
    <property type="evidence" value="ECO:0007669"/>
    <property type="project" value="UniProtKB-SubCell"/>
</dbReference>
<dbReference type="InterPro" id="IPR007235">
    <property type="entry name" value="Glyco_trans_28_C"/>
</dbReference>
<dbReference type="Pfam" id="PF04101">
    <property type="entry name" value="Glyco_tran_28_C"/>
    <property type="match status" value="1"/>
</dbReference>
<dbReference type="GO" id="GO:0051301">
    <property type="term" value="P:cell division"/>
    <property type="evidence" value="ECO:0007669"/>
    <property type="project" value="UniProtKB-KW"/>
</dbReference>
<evidence type="ECO:0000256" key="1">
    <source>
        <dbReference type="ARBA" id="ARBA00022475"/>
    </source>
</evidence>
<comment type="similarity">
    <text evidence="10">Belongs to the glycosyltransferase 28 family. MurG subfamily.</text>
</comment>
<evidence type="ECO:0000256" key="9">
    <source>
        <dbReference type="ARBA" id="ARBA00023316"/>
    </source>
</evidence>
<keyword evidence="5 10" id="KW-0133">Cell shape</keyword>
<dbReference type="Gene3D" id="3.40.50.2000">
    <property type="entry name" value="Glycogen Phosphorylase B"/>
    <property type="match status" value="2"/>
</dbReference>
<evidence type="ECO:0000256" key="5">
    <source>
        <dbReference type="ARBA" id="ARBA00022960"/>
    </source>
</evidence>
<dbReference type="InterPro" id="IPR004276">
    <property type="entry name" value="GlycoTrans_28_N"/>
</dbReference>
<sequence length="371" mass="38455">MSAPLALLAAGGTGGHVFPAEALAATLMERGWRLGLVTDRRGQAYGGTLGAIDTWRIHAGAIAGRGILARIKAAAALGMGIIQARALLKRVRPDAIIGFGGYASVPTMVAATMLGLPTVLHEQNGVLGRANRLLAGRVRAIATSYATVAHLDLAWAAKVTQTGMPVRPQVAALRDAAYPALDAASPISLLVLGGSQGARILSEVVPAALKGLPEALRSRIRISQQCRPEDLDGVRAAYAGSGIDATLDSFFADVPERLAAAHLVIARSGASTMAELTCLGRPAILVPYPHAVDDHQTANARALDEVGGAWLMPQTDFTAHTLAARLESLFAQPGTLARAACCARAAGRPDAALRLADLVISLSPHSKESRP</sequence>
<comment type="caution">
    <text evidence="13">The sequence shown here is derived from an EMBL/GenBank/DDBJ whole genome shotgun (WGS) entry which is preliminary data.</text>
</comment>
<keyword evidence="8 10" id="KW-0131">Cell cycle</keyword>
<comment type="subcellular location">
    <subcellularLocation>
        <location evidence="10">Cell membrane</location>
        <topology evidence="10">Peripheral membrane protein</topology>
        <orientation evidence="10">Cytoplasmic side</orientation>
    </subcellularLocation>
</comment>
<dbReference type="AlphaFoldDB" id="A0A178M7G1"/>
<dbReference type="STRING" id="1437059.A6A05_04660"/>
<keyword evidence="3 10" id="KW-0328">Glycosyltransferase</keyword>
<keyword evidence="6 10" id="KW-0573">Peptidoglycan synthesis</keyword>
<organism evidence="13 14">
    <name type="scientific">Magnetospirillum moscoviense</name>
    <dbReference type="NCBI Taxonomy" id="1437059"/>
    <lineage>
        <taxon>Bacteria</taxon>
        <taxon>Pseudomonadati</taxon>
        <taxon>Pseudomonadota</taxon>
        <taxon>Alphaproteobacteria</taxon>
        <taxon>Rhodospirillales</taxon>
        <taxon>Rhodospirillaceae</taxon>
        <taxon>Magnetospirillum</taxon>
    </lineage>
</organism>
<dbReference type="SUPFAM" id="SSF53756">
    <property type="entry name" value="UDP-Glycosyltransferase/glycogen phosphorylase"/>
    <property type="match status" value="1"/>
</dbReference>
<dbReference type="Proteomes" id="UP000078543">
    <property type="component" value="Unassembled WGS sequence"/>
</dbReference>
<dbReference type="PANTHER" id="PTHR21015">
    <property type="entry name" value="UDP-N-ACETYLGLUCOSAMINE--N-ACETYLMURAMYL-(PENTAPEPTIDE) PYROPHOSPHORYL-UNDECAPRENOL N-ACETYLGLUCOSAMINE TRANSFERASE 1"/>
    <property type="match status" value="1"/>
</dbReference>
<evidence type="ECO:0000313" key="13">
    <source>
        <dbReference type="EMBL" id="OAN44463.1"/>
    </source>
</evidence>
<dbReference type="GO" id="GO:0008360">
    <property type="term" value="P:regulation of cell shape"/>
    <property type="evidence" value="ECO:0007669"/>
    <property type="project" value="UniProtKB-KW"/>
</dbReference>
<evidence type="ECO:0000256" key="6">
    <source>
        <dbReference type="ARBA" id="ARBA00022984"/>
    </source>
</evidence>
<dbReference type="Pfam" id="PF03033">
    <property type="entry name" value="Glyco_transf_28"/>
    <property type="match status" value="1"/>
</dbReference>
<accession>A0A178M7G1</accession>